<reference evidence="1 2" key="1">
    <citation type="submission" date="2008-07" db="EMBL/GenBank/DDBJ databases">
        <authorList>
            <person name="Tandeau de Marsac N."/>
            <person name="Ferriera S."/>
            <person name="Johnson J."/>
            <person name="Kravitz S."/>
            <person name="Beeson K."/>
            <person name="Sutton G."/>
            <person name="Rogers Y.-H."/>
            <person name="Friedman R."/>
            <person name="Frazier M."/>
            <person name="Venter J.C."/>
        </authorList>
    </citation>
    <scope>NUCLEOTIDE SEQUENCE [LARGE SCALE GENOMIC DNA]</scope>
    <source>
        <strain evidence="1 2">PCC 7420</strain>
    </source>
</reference>
<sequence>MAFFLGLGQVQPLTYRISPITSPQNPPFVQADILIQSKTSPLIIILQLLRYFLRRMRSSPEPPKN</sequence>
<keyword evidence="2" id="KW-1185">Reference proteome</keyword>
<dbReference type="HOGENOM" id="CLU_2842214_0_0_3"/>
<evidence type="ECO:0000313" key="2">
    <source>
        <dbReference type="Proteomes" id="UP000003835"/>
    </source>
</evidence>
<dbReference type="Proteomes" id="UP000003835">
    <property type="component" value="Unassembled WGS sequence"/>
</dbReference>
<gene>
    <name evidence="1" type="ORF">MC7420_7183</name>
</gene>
<organism evidence="1 2">
    <name type="scientific">Coleofasciculus chthonoplastes PCC 7420</name>
    <dbReference type="NCBI Taxonomy" id="118168"/>
    <lineage>
        <taxon>Bacteria</taxon>
        <taxon>Bacillati</taxon>
        <taxon>Cyanobacteriota</taxon>
        <taxon>Cyanophyceae</taxon>
        <taxon>Coleofasciculales</taxon>
        <taxon>Coleofasciculaceae</taxon>
        <taxon>Coleofasciculus</taxon>
    </lineage>
</organism>
<proteinExistence type="predicted"/>
<dbReference type="STRING" id="118168.MC7420_7183"/>
<dbReference type="EMBL" id="DS989841">
    <property type="protein sequence ID" value="EDX78530.1"/>
    <property type="molecule type" value="Genomic_DNA"/>
</dbReference>
<name>B4VGZ0_9CYAN</name>
<accession>B4VGZ0</accession>
<protein>
    <submittedName>
        <fullName evidence="1">Uncharacterized protein</fullName>
    </submittedName>
</protein>
<dbReference type="AlphaFoldDB" id="B4VGZ0"/>
<evidence type="ECO:0000313" key="1">
    <source>
        <dbReference type="EMBL" id="EDX78530.1"/>
    </source>
</evidence>